<comment type="caution">
    <text evidence="1">The sequence shown here is derived from an EMBL/GenBank/DDBJ whole genome shotgun (WGS) entry which is preliminary data.</text>
</comment>
<accession>A0ABP2EG09</accession>
<proteinExistence type="predicted"/>
<evidence type="ECO:0000313" key="1">
    <source>
        <dbReference type="EMBL" id="EEQ10800.1"/>
    </source>
</evidence>
<organism evidence="1 2">
    <name type="scientific">Yersinia mollaretii (strain ATCC 43969 / DSM 18520 / CIP 103324 / CNY 7263 / WAIP 204)</name>
    <dbReference type="NCBI Taxonomy" id="349967"/>
    <lineage>
        <taxon>Bacteria</taxon>
        <taxon>Pseudomonadati</taxon>
        <taxon>Pseudomonadota</taxon>
        <taxon>Gammaproteobacteria</taxon>
        <taxon>Enterobacterales</taxon>
        <taxon>Yersiniaceae</taxon>
        <taxon>Yersinia</taxon>
    </lineage>
</organism>
<gene>
    <name evidence="1" type="ORF">ymoll0001_8470</name>
</gene>
<sequence>MGFAPGKRRIGLFDRVYLTRKIQNYPVGLGKIVEHLFNIVNVKRPYFFAYFRYNVGKRPFIEVKGIN</sequence>
<dbReference type="Proteomes" id="UP000003027">
    <property type="component" value="Unassembled WGS sequence"/>
</dbReference>
<dbReference type="EMBL" id="AALD02000014">
    <property type="protein sequence ID" value="EEQ10800.1"/>
    <property type="molecule type" value="Genomic_DNA"/>
</dbReference>
<evidence type="ECO:0000313" key="2">
    <source>
        <dbReference type="Proteomes" id="UP000003027"/>
    </source>
</evidence>
<name>A0ABP2EG09_YERMW</name>
<keyword evidence="2" id="KW-1185">Reference proteome</keyword>
<protein>
    <recommendedName>
        <fullName evidence="3">Transposase</fullName>
    </recommendedName>
</protein>
<reference evidence="1" key="1">
    <citation type="submission" date="2008-12" db="EMBL/GenBank/DDBJ databases">
        <title>Annotation of the Yersinia mollaretii ATCC 43969 genome.</title>
        <authorList>
            <person name="Read T.D."/>
            <person name="Akmal A."/>
            <person name="Bishop-Lilly K."/>
            <person name="Chen P.E."/>
            <person name="Cook C."/>
            <person name="Kiley M.P."/>
            <person name="Lentz S."/>
            <person name="Mateczun A."/>
            <person name="Nagarajan N."/>
            <person name="Nolan N."/>
            <person name="Osborne B.I."/>
            <person name="Pop M."/>
            <person name="Sozhamannan S."/>
            <person name="Stewart A.C."/>
            <person name="Sulakvelidze A."/>
            <person name="Thomason B."/>
            <person name="Willner K."/>
            <person name="Zwick M.E."/>
        </authorList>
    </citation>
    <scope>NUCLEOTIDE SEQUENCE [LARGE SCALE GENOMIC DNA]</scope>
    <source>
        <strain evidence="1">ATCC 43969</strain>
    </source>
</reference>
<evidence type="ECO:0008006" key="3">
    <source>
        <dbReference type="Google" id="ProtNLM"/>
    </source>
</evidence>